<dbReference type="Pfam" id="PF00339">
    <property type="entry name" value="Arrestin_N"/>
    <property type="match status" value="1"/>
</dbReference>
<dbReference type="GO" id="GO:0031625">
    <property type="term" value="F:ubiquitin protein ligase binding"/>
    <property type="evidence" value="ECO:0007669"/>
    <property type="project" value="TreeGrafter"/>
</dbReference>
<evidence type="ECO:0000313" key="4">
    <source>
        <dbReference type="Proteomes" id="UP000620104"/>
    </source>
</evidence>
<evidence type="ECO:0000313" key="3">
    <source>
        <dbReference type="EMBL" id="GHJ86661.1"/>
    </source>
</evidence>
<protein>
    <recommendedName>
        <fullName evidence="2">Arrestin C-terminal-like domain-containing protein</fullName>
    </recommendedName>
</protein>
<feature type="region of interest" description="Disordered" evidence="1">
    <location>
        <begin position="970"/>
        <end position="1017"/>
    </location>
</feature>
<feature type="region of interest" description="Disordered" evidence="1">
    <location>
        <begin position="1035"/>
        <end position="1082"/>
    </location>
</feature>
<dbReference type="GO" id="GO:0005886">
    <property type="term" value="C:plasma membrane"/>
    <property type="evidence" value="ECO:0007669"/>
    <property type="project" value="TreeGrafter"/>
</dbReference>
<feature type="compositionally biased region" description="Low complexity" evidence="1">
    <location>
        <begin position="530"/>
        <end position="552"/>
    </location>
</feature>
<feature type="region of interest" description="Disordered" evidence="1">
    <location>
        <begin position="315"/>
        <end position="334"/>
    </location>
</feature>
<feature type="compositionally biased region" description="Polar residues" evidence="1">
    <location>
        <begin position="597"/>
        <end position="607"/>
    </location>
</feature>
<dbReference type="GO" id="GO:0005829">
    <property type="term" value="C:cytosol"/>
    <property type="evidence" value="ECO:0007669"/>
    <property type="project" value="TreeGrafter"/>
</dbReference>
<dbReference type="PANTHER" id="PTHR11188">
    <property type="entry name" value="ARRESTIN DOMAIN CONTAINING PROTEIN"/>
    <property type="match status" value="1"/>
</dbReference>
<proteinExistence type="predicted"/>
<keyword evidence="4" id="KW-1185">Reference proteome</keyword>
<comment type="caution">
    <text evidence="3">The sequence shown here is derived from an EMBL/GenBank/DDBJ whole genome shotgun (WGS) entry which is preliminary data.</text>
</comment>
<dbReference type="EMBL" id="BLZA01000019">
    <property type="protein sequence ID" value="GHJ86661.1"/>
    <property type="molecule type" value="Genomic_DNA"/>
</dbReference>
<feature type="compositionally biased region" description="Low complexity" evidence="1">
    <location>
        <begin position="495"/>
        <end position="507"/>
    </location>
</feature>
<dbReference type="InterPro" id="IPR014752">
    <property type="entry name" value="Arrestin-like_C"/>
</dbReference>
<accession>A0A8H3TTI7</accession>
<feature type="region of interest" description="Disordered" evidence="1">
    <location>
        <begin position="106"/>
        <end position="201"/>
    </location>
</feature>
<dbReference type="AlphaFoldDB" id="A0A8H3TTI7"/>
<name>A0A8H3TTI7_9TREE</name>
<feature type="compositionally biased region" description="Polar residues" evidence="1">
    <location>
        <begin position="992"/>
        <end position="1003"/>
    </location>
</feature>
<organism evidence="3 4">
    <name type="scientific">Naganishia liquefaciens</name>
    <dbReference type="NCBI Taxonomy" id="104408"/>
    <lineage>
        <taxon>Eukaryota</taxon>
        <taxon>Fungi</taxon>
        <taxon>Dikarya</taxon>
        <taxon>Basidiomycota</taxon>
        <taxon>Agaricomycotina</taxon>
        <taxon>Tremellomycetes</taxon>
        <taxon>Filobasidiales</taxon>
        <taxon>Filobasidiaceae</taxon>
        <taxon>Naganishia</taxon>
    </lineage>
</organism>
<feature type="compositionally biased region" description="Basic and acidic residues" evidence="1">
    <location>
        <begin position="608"/>
        <end position="618"/>
    </location>
</feature>
<dbReference type="Proteomes" id="UP000620104">
    <property type="component" value="Unassembled WGS sequence"/>
</dbReference>
<dbReference type="GO" id="GO:0070086">
    <property type="term" value="P:ubiquitin-dependent endocytosis"/>
    <property type="evidence" value="ECO:0007669"/>
    <property type="project" value="TreeGrafter"/>
</dbReference>
<dbReference type="SMART" id="SM01017">
    <property type="entry name" value="Arrestin_C"/>
    <property type="match status" value="1"/>
</dbReference>
<feature type="compositionally biased region" description="Polar residues" evidence="1">
    <location>
        <begin position="401"/>
        <end position="432"/>
    </location>
</feature>
<dbReference type="PANTHER" id="PTHR11188:SF17">
    <property type="entry name" value="FI21816P1"/>
    <property type="match status" value="1"/>
</dbReference>
<feature type="region of interest" description="Disordered" evidence="1">
    <location>
        <begin position="528"/>
        <end position="560"/>
    </location>
</feature>
<feature type="region of interest" description="Disordered" evidence="1">
    <location>
        <begin position="250"/>
        <end position="297"/>
    </location>
</feature>
<sequence>MPRAIVQHTPLAIRLTEPITYLRGNATGMDARGRPLPERPDEAPAVVRGLLTLKLTKPSRIRRIEVKIEGKARTEWPEGIGPRRTETSEENVFLSETLTFFTAAQSHSRSRDRRAVSLGPGSRIDEDWELHEGDEFSEGEEHAEDDGTTRGRAGRTGHPGTEERGRAPIARIQPRSFSAMPEGQRPPLNHTQTQPPTRRQSFDRDITSALHTPMDEGPGAGLGGTLGRASVGDFTTNTPRELAHNEDLFRQRGPSPAYSVRDPLRASSAFHPRASSLRREAETPESISRPAGGYHYTSDEVDLAEGSLSPIASMDTSAESSRFTSPNRQSFPPVSGVTQAIEDLAISAQPVRPSLNQNLATDTAHGSGADPNHPPDTPRGSISTLPEGSPSSNPDHRHSISSRSEQNYISVTRPGSRQSSLVEQVASPQQSPILGPQSPRSRASRDGSISSTMRPPALSLGMRRRTSGSHLGLNMHSATASQISIPGHGLQEPIASSSSSLTAASQSGERGRKPGKFSFAAVTSTLRNLSKGGATSRSRSRAAPSSSGLGRRSSNESLVPPLPVREASVIADGRLRRLADEHEEFRPFGRGGAGRSPSRTGRGTSATRNKDERSESRSRGRHIGLKVLTGALKGEDWDDSEGVHNWKEFRKGTYNYPISFSVPASCPPTIHADFGSVTYRLKATVVRVGALSPNYVEEQEVNLIASPGEDDLEETENVIVERQWEDQLRYLVALSGKAFPIGGQIPMSLRFMPMSKCKIYRLSAMIEEKIDYFAHDKRVARHEAVKRYPLMALKHDTKPPEPLLPILSDSTEAIWSSPLAAFAVQAMQGNDTEDDAVASLLDPFGPWYLDTTLQVPDCSGRIRFTTKHAKTNMSISHWLKLIIRVERGDDVAVDAKGRRKQFDIIIETPLHLLDCRSNSQWNSLPTYAPDSVPPAAATAIHCRIHSNGRGGPGQVPLELSAGLINSTTVTRATSHHRGQRYSPSPAPGATARSLSAVRSTSDRGSVAGGDHHDMVEVPDTLLERNIVFDRLISGQETEAGEEPPAYDDVLQSEAGYEIREARSRSRSARPEAARSRSRLGLE</sequence>
<gene>
    <name evidence="3" type="ORF">NliqN6_3063</name>
</gene>
<feature type="compositionally biased region" description="Acidic residues" evidence="1">
    <location>
        <begin position="135"/>
        <end position="146"/>
    </location>
</feature>
<dbReference type="GO" id="GO:0030674">
    <property type="term" value="F:protein-macromolecule adaptor activity"/>
    <property type="evidence" value="ECO:0007669"/>
    <property type="project" value="TreeGrafter"/>
</dbReference>
<dbReference type="Pfam" id="PF02752">
    <property type="entry name" value="Arrestin_C"/>
    <property type="match status" value="1"/>
</dbReference>
<dbReference type="Gene3D" id="2.60.40.640">
    <property type="match status" value="2"/>
</dbReference>
<feature type="compositionally biased region" description="Basic and acidic residues" evidence="1">
    <location>
        <begin position="1056"/>
        <end position="1082"/>
    </location>
</feature>
<feature type="compositionally biased region" description="Polar residues" evidence="1">
    <location>
        <begin position="189"/>
        <end position="199"/>
    </location>
</feature>
<feature type="region of interest" description="Disordered" evidence="1">
    <location>
        <begin position="488"/>
        <end position="515"/>
    </location>
</feature>
<feature type="compositionally biased region" description="Polar residues" evidence="1">
    <location>
        <begin position="380"/>
        <end position="393"/>
    </location>
</feature>
<reference evidence="3" key="1">
    <citation type="submission" date="2020-07" db="EMBL/GenBank/DDBJ databases">
        <title>Draft Genome Sequence of a Deep-Sea Yeast, Naganishia (Cryptococcus) liquefaciens strain N6.</title>
        <authorList>
            <person name="Han Y.W."/>
            <person name="Kajitani R."/>
            <person name="Morimoto H."/>
            <person name="Parhat M."/>
            <person name="Tsubouchi H."/>
            <person name="Bakenova O."/>
            <person name="Ogata M."/>
            <person name="Argunhan B."/>
            <person name="Aoki R."/>
            <person name="Kajiwara S."/>
            <person name="Itoh T."/>
            <person name="Iwasaki H."/>
        </authorList>
    </citation>
    <scope>NUCLEOTIDE SEQUENCE</scope>
    <source>
        <strain evidence="3">N6</strain>
    </source>
</reference>
<dbReference type="InterPro" id="IPR050357">
    <property type="entry name" value="Arrestin_domain-protein"/>
</dbReference>
<dbReference type="InterPro" id="IPR011021">
    <property type="entry name" value="Arrestin-like_N"/>
</dbReference>
<feature type="region of interest" description="Disordered" evidence="1">
    <location>
        <begin position="358"/>
        <end position="472"/>
    </location>
</feature>
<dbReference type="OrthoDB" id="2238745at2759"/>
<evidence type="ECO:0000256" key="1">
    <source>
        <dbReference type="SAM" id="MobiDB-lite"/>
    </source>
</evidence>
<dbReference type="InterPro" id="IPR011022">
    <property type="entry name" value="Arrestin_C-like"/>
</dbReference>
<feature type="region of interest" description="Disordered" evidence="1">
    <location>
        <begin position="581"/>
        <end position="620"/>
    </location>
</feature>
<evidence type="ECO:0000259" key="2">
    <source>
        <dbReference type="SMART" id="SM01017"/>
    </source>
</evidence>
<feature type="domain" description="Arrestin C-terminal-like" evidence="2">
    <location>
        <begin position="724"/>
        <end position="917"/>
    </location>
</feature>